<dbReference type="InterPro" id="IPR005370">
    <property type="entry name" value="UPF0180"/>
</dbReference>
<dbReference type="Proteomes" id="UP000010880">
    <property type="component" value="Chromosome"/>
</dbReference>
<reference evidence="2" key="1">
    <citation type="submission" date="2012-02" db="EMBL/GenBank/DDBJ databases">
        <title>The complete genome of Halobacteroides halobius DSM 5150.</title>
        <authorList>
            <person name="Lucas S."/>
            <person name="Copeland A."/>
            <person name="Lapidus A."/>
            <person name="Glavina del Rio T."/>
            <person name="Dalin E."/>
            <person name="Tice H."/>
            <person name="Bruce D."/>
            <person name="Goodwin L."/>
            <person name="Pitluck S."/>
            <person name="Peters L."/>
            <person name="Mikhailova N."/>
            <person name="Gu W."/>
            <person name="Kyrpides N."/>
            <person name="Mavromatis K."/>
            <person name="Ivanova N."/>
            <person name="Brettin T."/>
            <person name="Detter J.C."/>
            <person name="Han C."/>
            <person name="Larimer F."/>
            <person name="Land M."/>
            <person name="Hauser L."/>
            <person name="Markowitz V."/>
            <person name="Cheng J.-F."/>
            <person name="Hugenholtz P."/>
            <person name="Woyke T."/>
            <person name="Wu D."/>
            <person name="Tindall B."/>
            <person name="Pomrenke H."/>
            <person name="Brambilla E."/>
            <person name="Klenk H.-P."/>
            <person name="Eisen J.A."/>
        </authorList>
    </citation>
    <scope>NUCLEOTIDE SEQUENCE [LARGE SCALE GENOMIC DNA]</scope>
    <source>
        <strain evidence="2">ATCC 35273 / DSM 5150 / MD-1</strain>
    </source>
</reference>
<evidence type="ECO:0000313" key="2">
    <source>
        <dbReference type="Proteomes" id="UP000010880"/>
    </source>
</evidence>
<name>L0KCV2_HALHC</name>
<gene>
    <name evidence="1" type="ordered locus">Halha_2004</name>
</gene>
<dbReference type="Pfam" id="PF03698">
    <property type="entry name" value="UPF0180"/>
    <property type="match status" value="2"/>
</dbReference>
<dbReference type="AlphaFoldDB" id="L0KCV2"/>
<dbReference type="HOGENOM" id="CLU_1813095_0_0_9"/>
<keyword evidence="2" id="KW-1185">Reference proteome</keyword>
<proteinExistence type="predicted"/>
<organism evidence="1 2">
    <name type="scientific">Halobacteroides halobius (strain ATCC 35273 / DSM 5150 / MD-1)</name>
    <dbReference type="NCBI Taxonomy" id="748449"/>
    <lineage>
        <taxon>Bacteria</taxon>
        <taxon>Bacillati</taxon>
        <taxon>Bacillota</taxon>
        <taxon>Clostridia</taxon>
        <taxon>Halanaerobiales</taxon>
        <taxon>Halobacteroidaceae</taxon>
        <taxon>Halobacteroides</taxon>
    </lineage>
</organism>
<dbReference type="EMBL" id="CP003359">
    <property type="protein sequence ID" value="AGB41903.1"/>
    <property type="molecule type" value="Genomic_DNA"/>
</dbReference>
<accession>L0KCV2</accession>
<protein>
    <submittedName>
        <fullName evidence="1">Uncharacterized protein family (UPF0180)</fullName>
    </submittedName>
</protein>
<dbReference type="RefSeq" id="WP_015327617.1">
    <property type="nucleotide sequence ID" value="NC_019978.1"/>
</dbReference>
<dbReference type="KEGG" id="hhl:Halha_2004"/>
<evidence type="ECO:0000313" key="1">
    <source>
        <dbReference type="EMBL" id="AGB41903.1"/>
    </source>
</evidence>
<sequence length="142" mass="13649">MARKKGKKGKVAVENGLSSVAKRLKKDGFEVATIGANANAGGAAGTNATGGATGANATNATGRATGANATNAAGGAAGANTKNAAGASVVGKSDLQDADAVIVSGKNKGVMNAAKNAKGQVINAQGMSANKVRSQIKNKLGK</sequence>